<feature type="region of interest" description="Disordered" evidence="1">
    <location>
        <begin position="472"/>
        <end position="497"/>
    </location>
</feature>
<dbReference type="OrthoDB" id="2240312at2759"/>
<dbReference type="GO" id="GO:0000500">
    <property type="term" value="C:RNA polymerase I upstream activating factor complex"/>
    <property type="evidence" value="ECO:0007669"/>
    <property type="project" value="InterPro"/>
</dbReference>
<dbReference type="GO" id="GO:0001181">
    <property type="term" value="F:RNA polymerase I general transcription initiation factor activity"/>
    <property type="evidence" value="ECO:0007669"/>
    <property type="project" value="TreeGrafter"/>
</dbReference>
<proteinExistence type="predicted"/>
<evidence type="ECO:0000313" key="2">
    <source>
        <dbReference type="EMBL" id="KAF2122286.1"/>
    </source>
</evidence>
<protein>
    <submittedName>
        <fullName evidence="2">Uncharacterized protein</fullName>
    </submittedName>
</protein>
<gene>
    <name evidence="2" type="ORF">BDV96DRAFT_483407</name>
</gene>
<dbReference type="PANTHER" id="PTHR28079:SF1">
    <property type="entry name" value="RNA POLYMERASE I-SPECIFIC TRANSCRIPTION INITIATION FACTOR RRN5"/>
    <property type="match status" value="1"/>
</dbReference>
<dbReference type="GO" id="GO:0006361">
    <property type="term" value="P:transcription initiation at RNA polymerase I promoter"/>
    <property type="evidence" value="ECO:0007669"/>
    <property type="project" value="TreeGrafter"/>
</dbReference>
<dbReference type="GO" id="GO:0000182">
    <property type="term" value="F:rDNA binding"/>
    <property type="evidence" value="ECO:0007669"/>
    <property type="project" value="TreeGrafter"/>
</dbReference>
<dbReference type="InterPro" id="IPR039601">
    <property type="entry name" value="Rrn5"/>
</dbReference>
<dbReference type="Proteomes" id="UP000799770">
    <property type="component" value="Unassembled WGS sequence"/>
</dbReference>
<name>A0A6A5ZSR9_9PLEO</name>
<dbReference type="GO" id="GO:0042790">
    <property type="term" value="P:nucleolar large rRNA transcription by RNA polymerase I"/>
    <property type="evidence" value="ECO:0007669"/>
    <property type="project" value="InterPro"/>
</dbReference>
<reference evidence="2" key="1">
    <citation type="journal article" date="2020" name="Stud. Mycol.">
        <title>101 Dothideomycetes genomes: a test case for predicting lifestyles and emergence of pathogens.</title>
        <authorList>
            <person name="Haridas S."/>
            <person name="Albert R."/>
            <person name="Binder M."/>
            <person name="Bloem J."/>
            <person name="Labutti K."/>
            <person name="Salamov A."/>
            <person name="Andreopoulos B."/>
            <person name="Baker S."/>
            <person name="Barry K."/>
            <person name="Bills G."/>
            <person name="Bluhm B."/>
            <person name="Cannon C."/>
            <person name="Castanera R."/>
            <person name="Culley D."/>
            <person name="Daum C."/>
            <person name="Ezra D."/>
            <person name="Gonzalez J."/>
            <person name="Henrissat B."/>
            <person name="Kuo A."/>
            <person name="Liang C."/>
            <person name="Lipzen A."/>
            <person name="Lutzoni F."/>
            <person name="Magnuson J."/>
            <person name="Mondo S."/>
            <person name="Nolan M."/>
            <person name="Ohm R."/>
            <person name="Pangilinan J."/>
            <person name="Park H.-J."/>
            <person name="Ramirez L."/>
            <person name="Alfaro M."/>
            <person name="Sun H."/>
            <person name="Tritt A."/>
            <person name="Yoshinaga Y."/>
            <person name="Zwiers L.-H."/>
            <person name="Turgeon B."/>
            <person name="Goodwin S."/>
            <person name="Spatafora J."/>
            <person name="Crous P."/>
            <person name="Grigoriev I."/>
        </authorList>
    </citation>
    <scope>NUCLEOTIDE SEQUENCE</scope>
    <source>
        <strain evidence="2">CBS 627.86</strain>
    </source>
</reference>
<dbReference type="PANTHER" id="PTHR28079">
    <property type="entry name" value="RNA POLYMERASE I-SPECIFIC TRANSCRIPTION INITIATION FACTOR RRN5"/>
    <property type="match status" value="1"/>
</dbReference>
<dbReference type="EMBL" id="ML977311">
    <property type="protein sequence ID" value="KAF2122286.1"/>
    <property type="molecule type" value="Genomic_DNA"/>
</dbReference>
<evidence type="ECO:0000256" key="1">
    <source>
        <dbReference type="SAM" id="MobiDB-lite"/>
    </source>
</evidence>
<evidence type="ECO:0000313" key="3">
    <source>
        <dbReference type="Proteomes" id="UP000799770"/>
    </source>
</evidence>
<feature type="region of interest" description="Disordered" evidence="1">
    <location>
        <begin position="380"/>
        <end position="445"/>
    </location>
</feature>
<sequence length="661" mass="74291">MSSPRKRRRAPESPTRNVKRDFRGLYNDRYRELLNEEISSAAARFKSVPSFADSKFLPPKEQIGASIWSLDEKSVFFAALEKLGRGDVSGIAKAIKSKSIPEVQELLLILHDAALAQKDSKLTARVCSAALEISDLCTERLELAGDALAWLQERFEANEEEERFGQYWLLTPKIADEVEAAVVSVTAVSSSSTPALVLDDEDQLSRTQPDDVSKPEILQHIPEGELLKTLTFLALSKRFFMNTSPTLNFPYPHWSTLASPFASEPSMYRTALKDFHTLAVSLTRRLVQTSLIQATSRIRAQDWRTKNAVTPLVKPRDVFTAIDILGLPRTRSKRWNSVARRCGIRVYDGEGKSRRELDWNEVEEALSLYQRFGDYGDSDAEASGYTSAEPGNEIKDQSFKARPVRSGTPLPVGRFIELSSDSRDLSGSGNEQHATTSEAEEETPGAIKMTLEEFDAEAGRAEELRLWSMLGTSPATSEKQSSEPNHELAETYDEESERLVTTADGWRDWIEYRATWETLRRPVPFAVLQANQRKQPYMSNFATETAETNANSLEGLGEDGNQRPYKRRKTKKLEIPIRGARAYAALQEKLTPLEDEQDVSDSEGDFPAPIPQTSQSTFENRQGFNDLTEATNAPVRSIEEEFYDPFEGEFAPFQSDYSMDS</sequence>
<keyword evidence="3" id="KW-1185">Reference proteome</keyword>
<feature type="compositionally biased region" description="Basic and acidic residues" evidence="1">
    <location>
        <begin position="480"/>
        <end position="489"/>
    </location>
</feature>
<dbReference type="AlphaFoldDB" id="A0A6A5ZSR9"/>
<organism evidence="2 3">
    <name type="scientific">Lophiotrema nucula</name>
    <dbReference type="NCBI Taxonomy" id="690887"/>
    <lineage>
        <taxon>Eukaryota</taxon>
        <taxon>Fungi</taxon>
        <taxon>Dikarya</taxon>
        <taxon>Ascomycota</taxon>
        <taxon>Pezizomycotina</taxon>
        <taxon>Dothideomycetes</taxon>
        <taxon>Pleosporomycetidae</taxon>
        <taxon>Pleosporales</taxon>
        <taxon>Lophiotremataceae</taxon>
        <taxon>Lophiotrema</taxon>
    </lineage>
</organism>
<accession>A0A6A5ZSR9</accession>
<feature type="region of interest" description="Disordered" evidence="1">
    <location>
        <begin position="591"/>
        <end position="619"/>
    </location>
</feature>
<feature type="compositionally biased region" description="Acidic residues" evidence="1">
    <location>
        <begin position="593"/>
        <end position="604"/>
    </location>
</feature>